<feature type="region of interest" description="Disordered" evidence="1">
    <location>
        <begin position="1"/>
        <end position="20"/>
    </location>
</feature>
<reference evidence="2" key="1">
    <citation type="submission" date="2014-09" db="EMBL/GenBank/DDBJ databases">
        <authorList>
            <person name="Magalhaes I.L.F."/>
            <person name="Oliveira U."/>
            <person name="Santos F.R."/>
            <person name="Vidigal T.H.D.A."/>
            <person name="Brescovit A.D."/>
            <person name="Santos A.J."/>
        </authorList>
    </citation>
    <scope>NUCLEOTIDE SEQUENCE</scope>
    <source>
        <tissue evidence="2">Shoot tissue taken approximately 20 cm above the soil surface</tissue>
    </source>
</reference>
<protein>
    <submittedName>
        <fullName evidence="2">Uncharacterized protein</fullName>
    </submittedName>
</protein>
<evidence type="ECO:0000256" key="1">
    <source>
        <dbReference type="SAM" id="MobiDB-lite"/>
    </source>
</evidence>
<name>A0A0A9A479_ARUDO</name>
<dbReference type="EMBL" id="GBRH01253167">
    <property type="protein sequence ID" value="JAD44728.1"/>
    <property type="molecule type" value="Transcribed_RNA"/>
</dbReference>
<proteinExistence type="predicted"/>
<dbReference type="AlphaFoldDB" id="A0A0A9A479"/>
<organism evidence="2">
    <name type="scientific">Arundo donax</name>
    <name type="common">Giant reed</name>
    <name type="synonym">Donax arundinaceus</name>
    <dbReference type="NCBI Taxonomy" id="35708"/>
    <lineage>
        <taxon>Eukaryota</taxon>
        <taxon>Viridiplantae</taxon>
        <taxon>Streptophyta</taxon>
        <taxon>Embryophyta</taxon>
        <taxon>Tracheophyta</taxon>
        <taxon>Spermatophyta</taxon>
        <taxon>Magnoliopsida</taxon>
        <taxon>Liliopsida</taxon>
        <taxon>Poales</taxon>
        <taxon>Poaceae</taxon>
        <taxon>PACMAD clade</taxon>
        <taxon>Arundinoideae</taxon>
        <taxon>Arundineae</taxon>
        <taxon>Arundo</taxon>
    </lineage>
</organism>
<evidence type="ECO:0000313" key="2">
    <source>
        <dbReference type="EMBL" id="JAD44728.1"/>
    </source>
</evidence>
<reference evidence="2" key="2">
    <citation type="journal article" date="2015" name="Data Brief">
        <title>Shoot transcriptome of the giant reed, Arundo donax.</title>
        <authorList>
            <person name="Barrero R.A."/>
            <person name="Guerrero F.D."/>
            <person name="Moolhuijzen P."/>
            <person name="Goolsby J.A."/>
            <person name="Tidwell J."/>
            <person name="Bellgard S.E."/>
            <person name="Bellgard M.I."/>
        </authorList>
    </citation>
    <scope>NUCLEOTIDE SEQUENCE</scope>
    <source>
        <tissue evidence="2">Shoot tissue taken approximately 20 cm above the soil surface</tissue>
    </source>
</reference>
<sequence>MHTTKSGDELRREPKRQGKR</sequence>
<accession>A0A0A9A479</accession>